<comment type="pathway">
    <text evidence="1 8">Cofactor biosynthesis; tetrahydrofolate biosynthesis; 5,6,7,8-tetrahydrofolate from 7,8-dihydrofolate: step 1/1.</text>
</comment>
<dbReference type="GO" id="GO:0005829">
    <property type="term" value="C:cytosol"/>
    <property type="evidence" value="ECO:0007669"/>
    <property type="project" value="TreeGrafter"/>
</dbReference>
<evidence type="ECO:0000259" key="10">
    <source>
        <dbReference type="PROSITE" id="PS51330"/>
    </source>
</evidence>
<dbReference type="RefSeq" id="WP_144357734.1">
    <property type="nucleotide sequence ID" value="NZ_VMNH01000005.1"/>
</dbReference>
<comment type="similarity">
    <text evidence="2 8 9">Belongs to the dihydrofolate reductase family.</text>
</comment>
<dbReference type="SUPFAM" id="SSF53597">
    <property type="entry name" value="Dihydrofolate reductase-like"/>
    <property type="match status" value="1"/>
</dbReference>
<evidence type="ECO:0000256" key="3">
    <source>
        <dbReference type="ARBA" id="ARBA00012856"/>
    </source>
</evidence>
<dbReference type="EMBL" id="VMNH01000005">
    <property type="protein sequence ID" value="TVO76615.1"/>
    <property type="molecule type" value="Genomic_DNA"/>
</dbReference>
<keyword evidence="6 8" id="KW-0560">Oxidoreductase</keyword>
<dbReference type="PIRSF" id="PIRSF000194">
    <property type="entry name" value="DHFR"/>
    <property type="match status" value="1"/>
</dbReference>
<dbReference type="EC" id="1.5.1.3" evidence="3 8"/>
<gene>
    <name evidence="11" type="ORF">FHP88_04090</name>
</gene>
<keyword evidence="5 8" id="KW-0521">NADP</keyword>
<proteinExistence type="inferred from homology"/>
<dbReference type="InterPro" id="IPR001796">
    <property type="entry name" value="DHFR_dom"/>
</dbReference>
<evidence type="ECO:0000256" key="1">
    <source>
        <dbReference type="ARBA" id="ARBA00004903"/>
    </source>
</evidence>
<evidence type="ECO:0000256" key="6">
    <source>
        <dbReference type="ARBA" id="ARBA00023002"/>
    </source>
</evidence>
<dbReference type="PROSITE" id="PS51330">
    <property type="entry name" value="DHFR_2"/>
    <property type="match status" value="1"/>
</dbReference>
<dbReference type="GO" id="GO:0006730">
    <property type="term" value="P:one-carbon metabolic process"/>
    <property type="evidence" value="ECO:0007669"/>
    <property type="project" value="UniProtKB-KW"/>
</dbReference>
<keyword evidence="4 8" id="KW-0554">One-carbon metabolism</keyword>
<comment type="caution">
    <text evidence="11">The sequence shown here is derived from an EMBL/GenBank/DDBJ whole genome shotgun (WGS) entry which is preliminary data.</text>
</comment>
<dbReference type="PANTHER" id="PTHR48069">
    <property type="entry name" value="DIHYDROFOLATE REDUCTASE"/>
    <property type="match status" value="1"/>
</dbReference>
<dbReference type="CDD" id="cd00209">
    <property type="entry name" value="DHFR"/>
    <property type="match status" value="1"/>
</dbReference>
<dbReference type="PANTHER" id="PTHR48069:SF3">
    <property type="entry name" value="DIHYDROFOLATE REDUCTASE"/>
    <property type="match status" value="1"/>
</dbReference>
<accession>A0A558DT11</accession>
<dbReference type="GO" id="GO:0046655">
    <property type="term" value="P:folic acid metabolic process"/>
    <property type="evidence" value="ECO:0007669"/>
    <property type="project" value="TreeGrafter"/>
</dbReference>
<dbReference type="InterPro" id="IPR017925">
    <property type="entry name" value="DHFR_CS"/>
</dbReference>
<dbReference type="FunFam" id="3.40.430.10:FF:000001">
    <property type="entry name" value="Dihydrofolate reductase"/>
    <property type="match status" value="1"/>
</dbReference>
<dbReference type="GO" id="GO:0070401">
    <property type="term" value="F:NADP+ binding"/>
    <property type="evidence" value="ECO:0007669"/>
    <property type="project" value="UniProtKB-ARBA"/>
</dbReference>
<dbReference type="AlphaFoldDB" id="A0A558DT11"/>
<protein>
    <recommendedName>
        <fullName evidence="3 8">Dihydrofolate reductase</fullName>
        <ecNumber evidence="3 8">1.5.1.3</ecNumber>
    </recommendedName>
</protein>
<dbReference type="Pfam" id="PF00186">
    <property type="entry name" value="DHFR_1"/>
    <property type="match status" value="1"/>
</dbReference>
<sequence>MNKAPKISLIAAMDEGRVIGCDNQLPWRLPADLQHFKKLTVGKPIIMGRKTWESLPGLLPDRPHIVITGNVNYRAEGCQVVHSIEQALAAAGPVDEVMIVGGANLYRQMLASADRLYLTLVHTAVQGDAFFPSYPEEEWREVARSTHQSDERNLFDYTFLELERAAG</sequence>
<dbReference type="OrthoDB" id="9804315at2"/>
<evidence type="ECO:0000256" key="5">
    <source>
        <dbReference type="ARBA" id="ARBA00022857"/>
    </source>
</evidence>
<dbReference type="PROSITE" id="PS00075">
    <property type="entry name" value="DHFR_1"/>
    <property type="match status" value="1"/>
</dbReference>
<dbReference type="PRINTS" id="PR00070">
    <property type="entry name" value="DHFR"/>
</dbReference>
<dbReference type="GO" id="GO:0046452">
    <property type="term" value="P:dihydrofolate metabolic process"/>
    <property type="evidence" value="ECO:0007669"/>
    <property type="project" value="TreeGrafter"/>
</dbReference>
<dbReference type="GO" id="GO:0046654">
    <property type="term" value="P:tetrahydrofolate biosynthetic process"/>
    <property type="evidence" value="ECO:0007669"/>
    <property type="project" value="UniProtKB-UniPathway"/>
</dbReference>
<comment type="function">
    <text evidence="7 8">Key enzyme in folate metabolism. Catalyzes an essential reaction for de novo glycine and purine synthesis, and for DNA precursor synthesis.</text>
</comment>
<feature type="domain" description="DHFR" evidence="10">
    <location>
        <begin position="6"/>
        <end position="164"/>
    </location>
</feature>
<organism evidence="11 12">
    <name type="scientific">Sedimenticola selenatireducens</name>
    <dbReference type="NCBI Taxonomy" id="191960"/>
    <lineage>
        <taxon>Bacteria</taxon>
        <taxon>Pseudomonadati</taxon>
        <taxon>Pseudomonadota</taxon>
        <taxon>Gammaproteobacteria</taxon>
        <taxon>Chromatiales</taxon>
        <taxon>Sedimenticolaceae</taxon>
        <taxon>Sedimenticola</taxon>
    </lineage>
</organism>
<dbReference type="InterPro" id="IPR012259">
    <property type="entry name" value="DHFR"/>
</dbReference>
<keyword evidence="12" id="KW-1185">Reference proteome</keyword>
<name>A0A558DT11_9GAMM</name>
<reference evidence="11 12" key="1">
    <citation type="submission" date="2019-07" db="EMBL/GenBank/DDBJ databases">
        <title>The pathways for chlorine oxyanion respiration interact through the shared metabolite chlorate.</title>
        <authorList>
            <person name="Barnum T.P."/>
            <person name="Cheng Y."/>
            <person name="Hill K.A."/>
            <person name="Lucas L.N."/>
            <person name="Carlson H.K."/>
            <person name="Coates J.D."/>
        </authorList>
    </citation>
    <scope>NUCLEOTIDE SEQUENCE [LARGE SCALE GENOMIC DNA]</scope>
    <source>
        <strain evidence="11 12">BK-1</strain>
    </source>
</reference>
<dbReference type="GO" id="GO:0004146">
    <property type="term" value="F:dihydrofolate reductase activity"/>
    <property type="evidence" value="ECO:0007669"/>
    <property type="project" value="UniProtKB-EC"/>
</dbReference>
<evidence type="ECO:0000256" key="7">
    <source>
        <dbReference type="ARBA" id="ARBA00025067"/>
    </source>
</evidence>
<dbReference type="Proteomes" id="UP000316649">
    <property type="component" value="Unassembled WGS sequence"/>
</dbReference>
<dbReference type="UniPathway" id="UPA00077">
    <property type="reaction ID" value="UER00158"/>
</dbReference>
<evidence type="ECO:0000256" key="4">
    <source>
        <dbReference type="ARBA" id="ARBA00022563"/>
    </source>
</evidence>
<evidence type="ECO:0000313" key="11">
    <source>
        <dbReference type="EMBL" id="TVO76615.1"/>
    </source>
</evidence>
<evidence type="ECO:0000313" key="12">
    <source>
        <dbReference type="Proteomes" id="UP000316649"/>
    </source>
</evidence>
<evidence type="ECO:0000256" key="9">
    <source>
        <dbReference type="RuleBase" id="RU004474"/>
    </source>
</evidence>
<comment type="catalytic activity">
    <reaction evidence="8">
        <text>(6S)-5,6,7,8-tetrahydrofolate + NADP(+) = 7,8-dihydrofolate + NADPH + H(+)</text>
        <dbReference type="Rhea" id="RHEA:15009"/>
        <dbReference type="ChEBI" id="CHEBI:15378"/>
        <dbReference type="ChEBI" id="CHEBI:57451"/>
        <dbReference type="ChEBI" id="CHEBI:57453"/>
        <dbReference type="ChEBI" id="CHEBI:57783"/>
        <dbReference type="ChEBI" id="CHEBI:58349"/>
        <dbReference type="EC" id="1.5.1.3"/>
    </reaction>
</comment>
<evidence type="ECO:0000256" key="8">
    <source>
        <dbReference type="PIRNR" id="PIRNR000194"/>
    </source>
</evidence>
<dbReference type="InterPro" id="IPR024072">
    <property type="entry name" value="DHFR-like_dom_sf"/>
</dbReference>
<evidence type="ECO:0000256" key="2">
    <source>
        <dbReference type="ARBA" id="ARBA00009539"/>
    </source>
</evidence>
<dbReference type="Gene3D" id="3.40.430.10">
    <property type="entry name" value="Dihydrofolate Reductase, subunit A"/>
    <property type="match status" value="1"/>
</dbReference>